<proteinExistence type="predicted"/>
<dbReference type="InterPro" id="IPR006527">
    <property type="entry name" value="F-box-assoc_dom_typ1"/>
</dbReference>
<sequence>MCFDFTAERFAPRLPLPFTSCCHDAVSLSSVREEQLVVLFQSSDTLDLEIWVTTKIESEPYMEQVLDVGYWWTV</sequence>
<dbReference type="Pfam" id="PF07734">
    <property type="entry name" value="FBA_1"/>
    <property type="match status" value="1"/>
</dbReference>
<reference evidence="2" key="1">
    <citation type="submission" date="2016-07" db="EMBL/GenBank/DDBJ databases">
        <title>De novo transcriptome assembly of four accessions of the metal hyperaccumulator plant Noccaea caerulescens.</title>
        <authorList>
            <person name="Blande D."/>
            <person name="Halimaa P."/>
            <person name="Tervahauta A.I."/>
            <person name="Aarts M.G."/>
            <person name="Karenlampi S.O."/>
        </authorList>
    </citation>
    <scope>NUCLEOTIDE SEQUENCE</scope>
</reference>
<feature type="domain" description="F-box associated beta-propeller type 1" evidence="1">
    <location>
        <begin position="2"/>
        <end position="59"/>
    </location>
</feature>
<dbReference type="NCBIfam" id="TIGR01640">
    <property type="entry name" value="F_box_assoc_1"/>
    <property type="match status" value="1"/>
</dbReference>
<gene>
    <name evidence="2" type="ORF">GA_TR17013_c0_g1_i1_g.54592</name>
</gene>
<evidence type="ECO:0000259" key="1">
    <source>
        <dbReference type="Pfam" id="PF07734"/>
    </source>
</evidence>
<dbReference type="AlphaFoldDB" id="A0A1J3CY13"/>
<dbReference type="EMBL" id="GEVI01019583">
    <property type="protein sequence ID" value="JAU12737.1"/>
    <property type="molecule type" value="Transcribed_RNA"/>
</dbReference>
<name>A0A1J3CY13_NOCCA</name>
<protein>
    <submittedName>
        <fullName evidence="2">F-box protein</fullName>
    </submittedName>
</protein>
<dbReference type="InterPro" id="IPR017451">
    <property type="entry name" value="F-box-assoc_interact_dom"/>
</dbReference>
<evidence type="ECO:0000313" key="2">
    <source>
        <dbReference type="EMBL" id="JAU12737.1"/>
    </source>
</evidence>
<accession>A0A1J3CY13</accession>
<organism evidence="2">
    <name type="scientific">Noccaea caerulescens</name>
    <name type="common">Alpine penny-cress</name>
    <name type="synonym">Thlaspi caerulescens</name>
    <dbReference type="NCBI Taxonomy" id="107243"/>
    <lineage>
        <taxon>Eukaryota</taxon>
        <taxon>Viridiplantae</taxon>
        <taxon>Streptophyta</taxon>
        <taxon>Embryophyta</taxon>
        <taxon>Tracheophyta</taxon>
        <taxon>Spermatophyta</taxon>
        <taxon>Magnoliopsida</taxon>
        <taxon>eudicotyledons</taxon>
        <taxon>Gunneridae</taxon>
        <taxon>Pentapetalae</taxon>
        <taxon>rosids</taxon>
        <taxon>malvids</taxon>
        <taxon>Brassicales</taxon>
        <taxon>Brassicaceae</taxon>
        <taxon>Coluteocarpeae</taxon>
        <taxon>Noccaea</taxon>
    </lineage>
</organism>